<keyword evidence="8" id="KW-1185">Reference proteome</keyword>
<keyword evidence="4" id="KW-0106">Calcium</keyword>
<organism evidence="7 8">
    <name type="scientific">Massilia mucilaginosa</name>
    <dbReference type="NCBI Taxonomy" id="2609282"/>
    <lineage>
        <taxon>Bacteria</taxon>
        <taxon>Pseudomonadati</taxon>
        <taxon>Pseudomonadota</taxon>
        <taxon>Betaproteobacteria</taxon>
        <taxon>Burkholderiales</taxon>
        <taxon>Oxalobacteraceae</taxon>
        <taxon>Telluria group</taxon>
        <taxon>Massilia</taxon>
    </lineage>
</organism>
<reference evidence="7 8" key="1">
    <citation type="submission" date="2019-10" db="EMBL/GenBank/DDBJ databases">
        <title>Taxonomy of Antarctic Massilia spp.: description of Massilia rubra sp. nov., Massilia aquatica sp. nov., Massilia mucilaginosa sp. nov., Massilia frigida sp. nov. isolated from streams, lakes and regoliths.</title>
        <authorList>
            <person name="Holochova P."/>
            <person name="Sedlacek I."/>
            <person name="Kralova S."/>
            <person name="Maslanova I."/>
            <person name="Busse H.-J."/>
            <person name="Stankova E."/>
            <person name="Vrbovska V."/>
            <person name="Kovarovic V."/>
            <person name="Bartak M."/>
            <person name="Svec P."/>
            <person name="Pantucek R."/>
        </authorList>
    </citation>
    <scope>NUCLEOTIDE SEQUENCE [LARGE SCALE GENOMIC DNA]</scope>
    <source>
        <strain evidence="7 8">CCM 8733</strain>
    </source>
</reference>
<dbReference type="InterPro" id="IPR018511">
    <property type="entry name" value="Hemolysin-typ_Ca-bd_CS"/>
</dbReference>
<evidence type="ECO:0000256" key="4">
    <source>
        <dbReference type="ARBA" id="ARBA00022837"/>
    </source>
</evidence>
<evidence type="ECO:0000256" key="1">
    <source>
        <dbReference type="ARBA" id="ARBA00004613"/>
    </source>
</evidence>
<dbReference type="InterPro" id="IPR006530">
    <property type="entry name" value="YD"/>
</dbReference>
<dbReference type="Gene3D" id="2.180.10.10">
    <property type="entry name" value="RHS repeat-associated core"/>
    <property type="match status" value="2"/>
</dbReference>
<dbReference type="NCBIfam" id="TIGR01643">
    <property type="entry name" value="YD_repeat_2x"/>
    <property type="match status" value="2"/>
</dbReference>
<dbReference type="PANTHER" id="PTHR38340">
    <property type="entry name" value="S-LAYER PROTEIN"/>
    <property type="match status" value="1"/>
</dbReference>
<evidence type="ECO:0000259" key="5">
    <source>
        <dbReference type="Pfam" id="PF06594"/>
    </source>
</evidence>
<feature type="domain" description="Teneurin-like YD-shell" evidence="6">
    <location>
        <begin position="199"/>
        <end position="354"/>
    </location>
</feature>
<dbReference type="SUPFAM" id="SSF51120">
    <property type="entry name" value="beta-Roll"/>
    <property type="match status" value="3"/>
</dbReference>
<name>A0ABX0NY10_9BURK</name>
<dbReference type="Pfam" id="PF06594">
    <property type="entry name" value="HCBP_related"/>
    <property type="match status" value="2"/>
</dbReference>
<evidence type="ECO:0000259" key="6">
    <source>
        <dbReference type="Pfam" id="PF25023"/>
    </source>
</evidence>
<dbReference type="Gene3D" id="2.150.10.10">
    <property type="entry name" value="Serralysin-like metalloprotease, C-terminal"/>
    <property type="match status" value="3"/>
</dbReference>
<dbReference type="InterPro" id="IPR010566">
    <property type="entry name" value="Haemolys_ca-bd"/>
</dbReference>
<feature type="domain" description="Haemolysin-type calcium binding-related" evidence="5">
    <location>
        <begin position="833"/>
        <end position="873"/>
    </location>
</feature>
<dbReference type="EMBL" id="WHJH01000032">
    <property type="protein sequence ID" value="NHZ91663.1"/>
    <property type="molecule type" value="Genomic_DNA"/>
</dbReference>
<dbReference type="Proteomes" id="UP000609726">
    <property type="component" value="Unassembled WGS sequence"/>
</dbReference>
<proteinExistence type="predicted"/>
<evidence type="ECO:0000313" key="7">
    <source>
        <dbReference type="EMBL" id="NHZ91663.1"/>
    </source>
</evidence>
<dbReference type="Pfam" id="PF00353">
    <property type="entry name" value="HemolysinCabind"/>
    <property type="match status" value="3"/>
</dbReference>
<evidence type="ECO:0000313" key="8">
    <source>
        <dbReference type="Proteomes" id="UP000609726"/>
    </source>
</evidence>
<dbReference type="PANTHER" id="PTHR38340:SF1">
    <property type="entry name" value="S-LAYER PROTEIN"/>
    <property type="match status" value="1"/>
</dbReference>
<dbReference type="InterPro" id="IPR011049">
    <property type="entry name" value="Serralysin-like_metalloprot_C"/>
</dbReference>
<accession>A0ABX0NY10</accession>
<feature type="domain" description="Haemolysin-type calcium binding-related" evidence="5">
    <location>
        <begin position="997"/>
        <end position="1037"/>
    </location>
</feature>
<sequence length="1138" mass="118864">MVTNVSGSGFGLLNLSAMAAGRPGPDGATAARNSRENVLLNLSKGGLLLERHDDLLAASAIDTSLFRTYNSQGALSDATPGQQWKLGLAKQVRHLGADTLGRVDEHGDVTLFQFDRERDLYVSSDPGKQAQSLAAAAGGQWIWRDVGRPDSAIYELYDGAADGRILEAGDAAGAQLRYTYNDDGLVGQIGNAHGDLTHLAYDAHGNVATFRTVLAGTTHDATAVRYAYDAQQRLVQVATTLAGAVYTTAYTYDGASGRVASVTRSDGGVLSFTYTLHDGGWKLAGFVDPNGGVTTVDYALAGTTTVTDAAGAQTRYAYDGAGRLVHSVDATGADTYYDYDAIGNCVRERDAGGALRVLRDFAPGTRNLLAETTLAPAAGTAATSLFVYNSAQQLRFAVDAQGVVEQYRYDGSGRRDAVLRYEGRTFAPAFSLLDFSQDGHGLSLPPEAQVEDGTLRLTSGSQAGQATPEIADVARPMGTSWRFEVTTPALLSQDMLTTGIDAGTWGEADARRLRVRFDGDVIGCQVGTGSAMRYQVLGRARPDTAYVLEFDTSADGGAAVAVYPKGEGRASAFAVSQQFGPGASVRMSAATYWGPGAAAGTPGSTNTIEIDNLSIRKVVQESEMLAWLAASGAADDQAELTTLNYDARGLLASAAGVTALEEVVSGMDGARMHYVHDQAGQLLQAIDTDGVLTDTIHADDGRLLASSDGAGAALFLHDDAGNDSVVVIAQATATEPVVVVQGPVQRRMMMVNAAAAPAGHDKLIGTSGNDTLVGGLGNDTLIGSGGSDVFVFSKGDGADRIEVSPDSASAVNTVEFSDVKSDELHSLVRMGDNLVLNYGAGDQVTIVKHFSGSYRSYAIDQIRFSNGVTWDEAGILDKVVTPGTAGADALTGIDYGTNRIDGFAGKDTLTGGALSDVLQGGADDDVLKGQGGDDILIGGTGNDILTGDVGSETFKLSRGGGVDVISVHDTSNRDVDVIEFSDVRSDDVLWLRRIGDDLVLNYGAGDQVTIVKHFEGSYRYSAIDLIKFSDGVSWDKAAIRELAVTLGTEGNDTLAGYDDGTNRIMALDGHDSVKGGVLNDTLNGGKGNDTLVSGTGNDTFVFAKGDGVDRIDADDVVGAVDSIRFTDVASSELATIWC</sequence>
<dbReference type="PROSITE" id="PS00330">
    <property type="entry name" value="HEMOLYSIN_CALCIUM"/>
    <property type="match status" value="2"/>
</dbReference>
<keyword evidence="3" id="KW-0677">Repeat</keyword>
<keyword evidence="2" id="KW-0964">Secreted</keyword>
<dbReference type="Pfam" id="PF25023">
    <property type="entry name" value="TEN_YD-shell"/>
    <property type="match status" value="1"/>
</dbReference>
<gene>
    <name evidence="7" type="ORF">F2P45_22025</name>
</gene>
<evidence type="ECO:0000256" key="3">
    <source>
        <dbReference type="ARBA" id="ARBA00022737"/>
    </source>
</evidence>
<evidence type="ECO:0000256" key="2">
    <source>
        <dbReference type="ARBA" id="ARBA00022525"/>
    </source>
</evidence>
<dbReference type="InterPro" id="IPR001343">
    <property type="entry name" value="Hemolysn_Ca-bd"/>
</dbReference>
<dbReference type="InterPro" id="IPR056823">
    <property type="entry name" value="TEN-like_YD-shell"/>
</dbReference>
<protein>
    <submittedName>
        <fullName evidence="7">Uncharacterized protein</fullName>
    </submittedName>
</protein>
<dbReference type="InterPro" id="IPR050557">
    <property type="entry name" value="RTX_toxin/Mannuronan_C5-epim"/>
</dbReference>
<comment type="subcellular location">
    <subcellularLocation>
        <location evidence="1">Secreted</location>
    </subcellularLocation>
</comment>
<comment type="caution">
    <text evidence="7">The sequence shown here is derived from an EMBL/GenBank/DDBJ whole genome shotgun (WGS) entry which is preliminary data.</text>
</comment>
<dbReference type="PRINTS" id="PR00313">
    <property type="entry name" value="CABNDNGRPT"/>
</dbReference>